<proteinExistence type="predicted"/>
<dbReference type="AlphaFoldDB" id="A0A9W7D7S8"/>
<dbReference type="InterPro" id="IPR010920">
    <property type="entry name" value="LSM_dom_sf"/>
</dbReference>
<dbReference type="SUPFAM" id="SSF50182">
    <property type="entry name" value="Sm-like ribonucleoproteins"/>
    <property type="match status" value="1"/>
</dbReference>
<keyword evidence="3" id="KW-1185">Reference proteome</keyword>
<sequence>MNNPELFMRKCIGMDVSVRVKSGETGQGVLHDVKDNGNVVLKPAQELLYGKEDGSKLPEKELTKRDMLWLRRSPTRTDAQVGDPEPGPAPTERRWSPDTKLSAEGCRKPKLESAVLEATRTYRTCRAKMPTNFTFCSKCSNHLLDETKQEQQTTSLLKVDVVCCECSWPVVQTEAFRRRCGHFLPTAAAFA</sequence>
<dbReference type="EMBL" id="BSXW01012447">
    <property type="protein sequence ID" value="GMF65162.1"/>
    <property type="molecule type" value="Genomic_DNA"/>
</dbReference>
<protein>
    <submittedName>
        <fullName evidence="2">Unnamed protein product</fullName>
    </submittedName>
</protein>
<dbReference type="Proteomes" id="UP001165083">
    <property type="component" value="Unassembled WGS sequence"/>
</dbReference>
<reference evidence="2" key="1">
    <citation type="submission" date="2023-04" db="EMBL/GenBank/DDBJ databases">
        <title>Phytophthora lilii NBRC 32176.</title>
        <authorList>
            <person name="Ichikawa N."/>
            <person name="Sato H."/>
            <person name="Tonouchi N."/>
        </authorList>
    </citation>
    <scope>NUCLEOTIDE SEQUENCE</scope>
    <source>
        <strain evidence="2">NBRC 32176</strain>
    </source>
</reference>
<evidence type="ECO:0000313" key="3">
    <source>
        <dbReference type="Proteomes" id="UP001165083"/>
    </source>
</evidence>
<organism evidence="2 3">
    <name type="scientific">Phytophthora lilii</name>
    <dbReference type="NCBI Taxonomy" id="2077276"/>
    <lineage>
        <taxon>Eukaryota</taxon>
        <taxon>Sar</taxon>
        <taxon>Stramenopiles</taxon>
        <taxon>Oomycota</taxon>
        <taxon>Peronosporomycetes</taxon>
        <taxon>Peronosporales</taxon>
        <taxon>Peronosporaceae</taxon>
        <taxon>Phytophthora</taxon>
    </lineage>
</organism>
<accession>A0A9W7D7S8</accession>
<gene>
    <name evidence="2" type="ORF">Plil01_001787400</name>
</gene>
<evidence type="ECO:0000256" key="1">
    <source>
        <dbReference type="SAM" id="MobiDB-lite"/>
    </source>
</evidence>
<dbReference type="Gene3D" id="2.30.30.100">
    <property type="match status" value="1"/>
</dbReference>
<evidence type="ECO:0000313" key="2">
    <source>
        <dbReference type="EMBL" id="GMF65162.1"/>
    </source>
</evidence>
<comment type="caution">
    <text evidence="2">The sequence shown here is derived from an EMBL/GenBank/DDBJ whole genome shotgun (WGS) entry which is preliminary data.</text>
</comment>
<dbReference type="CDD" id="cd00600">
    <property type="entry name" value="Sm_like"/>
    <property type="match status" value="1"/>
</dbReference>
<feature type="region of interest" description="Disordered" evidence="1">
    <location>
        <begin position="68"/>
        <end position="102"/>
    </location>
</feature>
<name>A0A9W7D7S8_9STRA</name>